<feature type="region of interest" description="Disordered" evidence="1">
    <location>
        <begin position="201"/>
        <end position="289"/>
    </location>
</feature>
<reference evidence="2 3" key="1">
    <citation type="submission" date="2022-09" db="EMBL/GenBank/DDBJ databases">
        <authorList>
            <person name="Palmer J.M."/>
        </authorList>
    </citation>
    <scope>NUCLEOTIDE SEQUENCE [LARGE SCALE GENOMIC DNA]</scope>
    <source>
        <strain evidence="2 3">DSM 7382</strain>
    </source>
</reference>
<keyword evidence="3" id="KW-1185">Reference proteome</keyword>
<dbReference type="EMBL" id="JASBNA010000015">
    <property type="protein sequence ID" value="KAK7686866.1"/>
    <property type="molecule type" value="Genomic_DNA"/>
</dbReference>
<feature type="compositionally biased region" description="Low complexity" evidence="1">
    <location>
        <begin position="267"/>
        <end position="287"/>
    </location>
</feature>
<comment type="caution">
    <text evidence="2">The sequence shown here is derived from an EMBL/GenBank/DDBJ whole genome shotgun (WGS) entry which is preliminary data.</text>
</comment>
<dbReference type="AlphaFoldDB" id="A0AAW0GB92"/>
<name>A0AAW0GB92_9APHY</name>
<feature type="compositionally biased region" description="Polar residues" evidence="1">
    <location>
        <begin position="338"/>
        <end position="353"/>
    </location>
</feature>
<feature type="compositionally biased region" description="Polar residues" evidence="1">
    <location>
        <begin position="242"/>
        <end position="252"/>
    </location>
</feature>
<feature type="region of interest" description="Disordered" evidence="1">
    <location>
        <begin position="338"/>
        <end position="360"/>
    </location>
</feature>
<evidence type="ECO:0000313" key="2">
    <source>
        <dbReference type="EMBL" id="KAK7686866.1"/>
    </source>
</evidence>
<organism evidence="2 3">
    <name type="scientific">Cerrena zonata</name>
    <dbReference type="NCBI Taxonomy" id="2478898"/>
    <lineage>
        <taxon>Eukaryota</taxon>
        <taxon>Fungi</taxon>
        <taxon>Dikarya</taxon>
        <taxon>Basidiomycota</taxon>
        <taxon>Agaricomycotina</taxon>
        <taxon>Agaricomycetes</taxon>
        <taxon>Polyporales</taxon>
        <taxon>Cerrenaceae</taxon>
        <taxon>Cerrena</taxon>
    </lineage>
</organism>
<evidence type="ECO:0000256" key="1">
    <source>
        <dbReference type="SAM" id="MobiDB-lite"/>
    </source>
</evidence>
<sequence length="376" mass="40337">MKGSSRSMNPNDHSFAAAAAAAATAANHSASGGNQLLPPQPMVSEDDNLFPNLIGNESTELLNKINGFHLQTPTSQSSAVFQSPHYVNNTIVTPNNAFTNEHQVLKTPTSINSSNSMHQPPISFPQQVLTFNQSPVVVSPSNGHHMAGGKATLRSGTLSTVPELSNQHLLQHEYLIQSQKQNQKNMVAAAAAAAAANTAPPLTSTTLPLHSTPIKTKAKKQNQSPSKLKQQTKKTTPKRQLATNATSKSSTPKKVLKKAQSFTGSFNANTNSISSARRSSSALNSSSPQFSLEDCCKEISIKTNPVNNYSFVYENSNQKKVNGERPKMKKANTTAVSSNNPLTQRKNSINLTPSDDVGKDGKRVLKNMESGMSSYL</sequence>
<protein>
    <submittedName>
        <fullName evidence="2">Uncharacterized protein</fullName>
    </submittedName>
</protein>
<dbReference type="Proteomes" id="UP001385951">
    <property type="component" value="Unassembled WGS sequence"/>
</dbReference>
<feature type="compositionally biased region" description="Low complexity" evidence="1">
    <location>
        <begin position="201"/>
        <end position="213"/>
    </location>
</feature>
<evidence type="ECO:0000313" key="3">
    <source>
        <dbReference type="Proteomes" id="UP001385951"/>
    </source>
</evidence>
<proteinExistence type="predicted"/>
<accession>A0AAW0GB92</accession>
<gene>
    <name evidence="2" type="ORF">QCA50_009942</name>
</gene>